<dbReference type="PROSITE" id="PS00022">
    <property type="entry name" value="EGF_1"/>
    <property type="match status" value="2"/>
</dbReference>
<feature type="signal peptide" evidence="2">
    <location>
        <begin position="1"/>
        <end position="23"/>
    </location>
</feature>
<dbReference type="InterPro" id="IPR002049">
    <property type="entry name" value="LE_dom"/>
</dbReference>
<feature type="domain" description="EGF-like" evidence="3">
    <location>
        <begin position="380"/>
        <end position="391"/>
    </location>
</feature>
<name>A0ABP0H086_CLALP</name>
<dbReference type="Proteomes" id="UP001642483">
    <property type="component" value="Unassembled WGS sequence"/>
</dbReference>
<dbReference type="Pfam" id="PF23106">
    <property type="entry name" value="EGF_Teneurin"/>
    <property type="match status" value="1"/>
</dbReference>
<reference evidence="4 5" key="1">
    <citation type="submission" date="2024-02" db="EMBL/GenBank/DDBJ databases">
        <authorList>
            <person name="Daric V."/>
            <person name="Darras S."/>
        </authorList>
    </citation>
    <scope>NUCLEOTIDE SEQUENCE [LARGE SCALE GENOMIC DNA]</scope>
</reference>
<gene>
    <name evidence="4" type="ORF">CVLEPA_LOCUS29103</name>
</gene>
<feature type="compositionally biased region" description="Low complexity" evidence="1">
    <location>
        <begin position="542"/>
        <end position="558"/>
    </location>
</feature>
<dbReference type="InterPro" id="IPR000742">
    <property type="entry name" value="EGF"/>
</dbReference>
<organism evidence="4 5">
    <name type="scientific">Clavelina lepadiformis</name>
    <name type="common">Light-bulb sea squirt</name>
    <name type="synonym">Ascidia lepadiformis</name>
    <dbReference type="NCBI Taxonomy" id="159417"/>
    <lineage>
        <taxon>Eukaryota</taxon>
        <taxon>Metazoa</taxon>
        <taxon>Chordata</taxon>
        <taxon>Tunicata</taxon>
        <taxon>Ascidiacea</taxon>
        <taxon>Aplousobranchia</taxon>
        <taxon>Clavelinidae</taxon>
        <taxon>Clavelina</taxon>
    </lineage>
</organism>
<evidence type="ECO:0000313" key="4">
    <source>
        <dbReference type="EMBL" id="CAK8695895.1"/>
    </source>
</evidence>
<keyword evidence="2" id="KW-0732">Signal</keyword>
<dbReference type="InterPro" id="IPR018711">
    <property type="entry name" value="NAGPA"/>
</dbReference>
<sequence length="608" mass="66383">MKSVFNFQLLLITLFLLMSSVWSLESMNDDLLYPYQGCHGSRHSHRQLREIQSGINSTYESWTAHVSSEKLPATTTRYFVADIPLNSYYTYEKNHVYGHYTTIRNPRLTFSVVEPAGEGCNGNSTATVEKTSVLRKCIVAQNGGYFNTTTGSCLGNVVSDGKLARDSHGVQNAHFGITRNGTIIVGYLSEGDVKALDFLQLVGGVIWLVRNGTSYVDEAVSLEEEDTEETGTLRHFADVQSARTAIGHDEQGRVVFVQVDGQTGVRGVNLAAFAKYLIDEFHLVNAINLDGGGSATLVLNGSLASYPSDHCKGAPKWRCPRSVTTIICAHSPDCEPVCVNGKCIDGSCICENNWHGEACDVLRCAFHNCSAHGSCNQSGCFCYPGWYGDDCSLPCPRRRYGTNCSQICYCENNSSCNPVSGECACLSGFMGKACDQGCPAGRYGRDCSFSCHCSDTCLCDSVTGACDAHINTSIYSTLLNVSQCLARNFWSTTQMDTPDVNSRQYQYRLIALLSTALGALAISLSLNALCMWRFVNREDNDSPASSTDEASISSESSDGATVRQANSLRSGLLRHIVHRIFPRGRYEKLNANGDVIEMEERTLLSAVT</sequence>
<evidence type="ECO:0000256" key="2">
    <source>
        <dbReference type="SAM" id="SignalP"/>
    </source>
</evidence>
<dbReference type="EMBL" id="CAWYQH010000152">
    <property type="protein sequence ID" value="CAK8695895.1"/>
    <property type="molecule type" value="Genomic_DNA"/>
</dbReference>
<protein>
    <recommendedName>
        <fullName evidence="3">EGF-like domain-containing protein</fullName>
    </recommendedName>
</protein>
<feature type="domain" description="EGF-like" evidence="3">
    <location>
        <begin position="423"/>
        <end position="434"/>
    </location>
</feature>
<evidence type="ECO:0000313" key="5">
    <source>
        <dbReference type="Proteomes" id="UP001642483"/>
    </source>
</evidence>
<proteinExistence type="predicted"/>
<dbReference type="Gene3D" id="2.170.300.10">
    <property type="entry name" value="Tie2 ligand-binding domain superfamily"/>
    <property type="match status" value="1"/>
</dbReference>
<dbReference type="PANTHER" id="PTHR40446">
    <property type="entry name" value="N-ACETYLGLUCOSAMINE-1-PHOSPHODIESTER ALPHA-N-ACETYLGLUCOSAMINIDASE"/>
    <property type="match status" value="1"/>
</dbReference>
<keyword evidence="5" id="KW-1185">Reference proteome</keyword>
<feature type="chain" id="PRO_5045042392" description="EGF-like domain-containing protein" evidence="2">
    <location>
        <begin position="24"/>
        <end position="608"/>
    </location>
</feature>
<comment type="caution">
    <text evidence="4">The sequence shown here is derived from an EMBL/GenBank/DDBJ whole genome shotgun (WGS) entry which is preliminary data.</text>
</comment>
<accession>A0ABP0H086</accession>
<dbReference type="Pfam" id="PF09992">
    <property type="entry name" value="NAGPA"/>
    <property type="match status" value="1"/>
</dbReference>
<evidence type="ECO:0000259" key="3">
    <source>
        <dbReference type="PROSITE" id="PS00022"/>
    </source>
</evidence>
<evidence type="ECO:0000256" key="1">
    <source>
        <dbReference type="SAM" id="MobiDB-lite"/>
    </source>
</evidence>
<dbReference type="PANTHER" id="PTHR40446:SF2">
    <property type="entry name" value="N-ACETYLGLUCOSAMINE-1-PHOSPHODIESTER ALPHA-N-ACETYLGLUCOSAMINIDASE"/>
    <property type="match status" value="1"/>
</dbReference>
<feature type="region of interest" description="Disordered" evidence="1">
    <location>
        <begin position="540"/>
        <end position="562"/>
    </location>
</feature>
<dbReference type="CDD" id="cd00055">
    <property type="entry name" value="EGF_Lam"/>
    <property type="match status" value="1"/>
</dbReference>
<dbReference type="SMART" id="SM00181">
    <property type="entry name" value="EGF"/>
    <property type="match status" value="3"/>
</dbReference>